<gene>
    <name evidence="2" type="ORF">ACFOEX_05810</name>
</gene>
<feature type="chain" id="PRO_5045966286" description="DUF732 domain-containing protein" evidence="1">
    <location>
        <begin position="25"/>
        <end position="165"/>
    </location>
</feature>
<dbReference type="RefSeq" id="WP_376868774.1">
    <property type="nucleotide sequence ID" value="NZ_JBHRUV010000023.1"/>
</dbReference>
<evidence type="ECO:0000313" key="3">
    <source>
        <dbReference type="Proteomes" id="UP001595536"/>
    </source>
</evidence>
<organism evidence="2 3">
    <name type="scientific">Camelimonas abortus</name>
    <dbReference type="NCBI Taxonomy" id="1017184"/>
    <lineage>
        <taxon>Bacteria</taxon>
        <taxon>Pseudomonadati</taxon>
        <taxon>Pseudomonadota</taxon>
        <taxon>Alphaproteobacteria</taxon>
        <taxon>Hyphomicrobiales</taxon>
        <taxon>Chelatococcaceae</taxon>
        <taxon>Camelimonas</taxon>
    </lineage>
</organism>
<proteinExistence type="predicted"/>
<keyword evidence="1" id="KW-0732">Signal</keyword>
<accession>A0ABV7LD49</accession>
<evidence type="ECO:0000313" key="2">
    <source>
        <dbReference type="EMBL" id="MFC3265870.1"/>
    </source>
</evidence>
<protein>
    <recommendedName>
        <fullName evidence="4">DUF732 domain-containing protein</fullName>
    </recommendedName>
</protein>
<keyword evidence="3" id="KW-1185">Reference proteome</keyword>
<evidence type="ECO:0000256" key="1">
    <source>
        <dbReference type="SAM" id="SignalP"/>
    </source>
</evidence>
<sequence length="165" mass="16974">MLKTVLAGAAVGVALSFSAVAAQAAGEFVCPAITGADAQAQAKTVQELLGQGDPLDRPEQLDAAVDALKKAGVSRAMIIDQVVAAYCPSVAANKSLSTLQKSLRVQQVAAILTHRVYNITDEEAVFVNVPLPPTTADRVNALAKEAGVSPGEWIAGLVVQSTPAR</sequence>
<evidence type="ECO:0008006" key="4">
    <source>
        <dbReference type="Google" id="ProtNLM"/>
    </source>
</evidence>
<dbReference type="Proteomes" id="UP001595536">
    <property type="component" value="Unassembled WGS sequence"/>
</dbReference>
<reference evidence="3" key="1">
    <citation type="journal article" date="2019" name="Int. J. Syst. Evol. Microbiol.">
        <title>The Global Catalogue of Microorganisms (GCM) 10K type strain sequencing project: providing services to taxonomists for standard genome sequencing and annotation.</title>
        <authorList>
            <consortium name="The Broad Institute Genomics Platform"/>
            <consortium name="The Broad Institute Genome Sequencing Center for Infectious Disease"/>
            <person name="Wu L."/>
            <person name="Ma J."/>
        </authorList>
    </citation>
    <scope>NUCLEOTIDE SEQUENCE [LARGE SCALE GENOMIC DNA]</scope>
    <source>
        <strain evidence="3">CCM 7941</strain>
    </source>
</reference>
<feature type="signal peptide" evidence="1">
    <location>
        <begin position="1"/>
        <end position="24"/>
    </location>
</feature>
<comment type="caution">
    <text evidence="2">The sequence shown here is derived from an EMBL/GenBank/DDBJ whole genome shotgun (WGS) entry which is preliminary data.</text>
</comment>
<dbReference type="EMBL" id="JBHRUV010000023">
    <property type="protein sequence ID" value="MFC3265870.1"/>
    <property type="molecule type" value="Genomic_DNA"/>
</dbReference>
<name>A0ABV7LD49_9HYPH</name>